<dbReference type="RefSeq" id="WP_281791858.1">
    <property type="nucleotide sequence ID" value="NZ_BSDR01000001.1"/>
</dbReference>
<feature type="domain" description="PhoU" evidence="9">
    <location>
        <begin position="16"/>
        <end position="103"/>
    </location>
</feature>
<evidence type="ECO:0000313" key="10">
    <source>
        <dbReference type="EMBL" id="GLI32828.1"/>
    </source>
</evidence>
<feature type="domain" description="PhoU" evidence="9">
    <location>
        <begin position="120"/>
        <end position="204"/>
    </location>
</feature>
<comment type="caution">
    <text evidence="10">The sequence shown here is derived from an EMBL/GenBank/DDBJ whole genome shotgun (WGS) entry which is preliminary data.</text>
</comment>
<proteinExistence type="inferred from homology"/>
<organism evidence="10 11">
    <name type="scientific">Desulforhabdus amnigena</name>
    <dbReference type="NCBI Taxonomy" id="40218"/>
    <lineage>
        <taxon>Bacteria</taxon>
        <taxon>Pseudomonadati</taxon>
        <taxon>Thermodesulfobacteriota</taxon>
        <taxon>Syntrophobacteria</taxon>
        <taxon>Syntrophobacterales</taxon>
        <taxon>Syntrophobacteraceae</taxon>
        <taxon>Desulforhabdus</taxon>
    </lineage>
</organism>
<keyword evidence="11" id="KW-1185">Reference proteome</keyword>
<evidence type="ECO:0000256" key="4">
    <source>
        <dbReference type="ARBA" id="ARBA00022448"/>
    </source>
</evidence>
<evidence type="ECO:0000256" key="8">
    <source>
        <dbReference type="PIRNR" id="PIRNR003107"/>
    </source>
</evidence>
<evidence type="ECO:0000259" key="9">
    <source>
        <dbReference type="Pfam" id="PF01895"/>
    </source>
</evidence>
<reference evidence="10" key="1">
    <citation type="submission" date="2022-12" db="EMBL/GenBank/DDBJ databases">
        <title>Reference genome sequencing for broad-spectrum identification of bacterial and archaeal isolates by mass spectrometry.</title>
        <authorList>
            <person name="Sekiguchi Y."/>
            <person name="Tourlousse D.M."/>
        </authorList>
    </citation>
    <scope>NUCLEOTIDE SEQUENCE</scope>
    <source>
        <strain evidence="10">ASRB1</strain>
    </source>
</reference>
<evidence type="ECO:0000256" key="1">
    <source>
        <dbReference type="ARBA" id="ARBA00004496"/>
    </source>
</evidence>
<dbReference type="PANTHER" id="PTHR42930:SF3">
    <property type="entry name" value="PHOSPHATE-SPECIFIC TRANSPORT SYSTEM ACCESSORY PROTEIN PHOU"/>
    <property type="match status" value="1"/>
</dbReference>
<evidence type="ECO:0000313" key="11">
    <source>
        <dbReference type="Proteomes" id="UP001144372"/>
    </source>
</evidence>
<comment type="subunit">
    <text evidence="3 8">Homodimer.</text>
</comment>
<dbReference type="GO" id="GO:0006817">
    <property type="term" value="P:phosphate ion transport"/>
    <property type="evidence" value="ECO:0007669"/>
    <property type="project" value="UniProtKB-KW"/>
</dbReference>
<dbReference type="GO" id="GO:0005737">
    <property type="term" value="C:cytoplasm"/>
    <property type="evidence" value="ECO:0007669"/>
    <property type="project" value="UniProtKB-SubCell"/>
</dbReference>
<comment type="similarity">
    <text evidence="2 8">Belongs to the PhoU family.</text>
</comment>
<evidence type="ECO:0000256" key="2">
    <source>
        <dbReference type="ARBA" id="ARBA00008107"/>
    </source>
</evidence>
<dbReference type="Gene3D" id="1.20.58.220">
    <property type="entry name" value="Phosphate transport system protein phou homolog 2, domain 2"/>
    <property type="match status" value="1"/>
</dbReference>
<dbReference type="Proteomes" id="UP001144372">
    <property type="component" value="Unassembled WGS sequence"/>
</dbReference>
<dbReference type="PANTHER" id="PTHR42930">
    <property type="entry name" value="PHOSPHATE-SPECIFIC TRANSPORT SYSTEM ACCESSORY PROTEIN PHOU"/>
    <property type="match status" value="1"/>
</dbReference>
<keyword evidence="6 8" id="KW-0592">Phosphate transport</keyword>
<keyword evidence="5 8" id="KW-0963">Cytoplasm</keyword>
<dbReference type="GO" id="GO:0030643">
    <property type="term" value="P:intracellular phosphate ion homeostasis"/>
    <property type="evidence" value="ECO:0007669"/>
    <property type="project" value="InterPro"/>
</dbReference>
<dbReference type="PIRSF" id="PIRSF003107">
    <property type="entry name" value="PhoU"/>
    <property type="match status" value="1"/>
</dbReference>
<gene>
    <name evidence="10" type="primary">phoU</name>
    <name evidence="10" type="ORF">DAMNIGENAA_02610</name>
</gene>
<keyword evidence="4 8" id="KW-0813">Transport</keyword>
<comment type="function">
    <text evidence="7 8">Plays a role in the regulation of phosphate uptake.</text>
</comment>
<sequence length="220" mass="24671">MESRFHQELEDLRMIILHMAALTERALEKAVQALSERNTELAESVIEGDKDINALEVDVDRQCLKLLALEQPMARDLRFIIGCMRIAVDLERIADQAVNIAERAIFLCSRPPLPTNPALDQLGETALDMLKSVIAAFVNESESQAIDVCQMDDTADELNVKILKQFLDYMITETPAVERSVQTIIAARCLERAADQATNIAETVIFIIKGVNIKHHCQRT</sequence>
<dbReference type="EMBL" id="BSDR01000001">
    <property type="protein sequence ID" value="GLI32828.1"/>
    <property type="molecule type" value="Genomic_DNA"/>
</dbReference>
<comment type="subcellular location">
    <subcellularLocation>
        <location evidence="1 8">Cytoplasm</location>
    </subcellularLocation>
</comment>
<dbReference type="SUPFAM" id="SSF109755">
    <property type="entry name" value="PhoU-like"/>
    <property type="match status" value="1"/>
</dbReference>
<dbReference type="FunFam" id="1.20.58.220:FF:000004">
    <property type="entry name" value="Phosphate-specific transport system accessory protein PhoU"/>
    <property type="match status" value="1"/>
</dbReference>
<dbReference type="InterPro" id="IPR028366">
    <property type="entry name" value="PhoU"/>
</dbReference>
<accession>A0A9W6D1B9</accession>
<evidence type="ECO:0000256" key="6">
    <source>
        <dbReference type="ARBA" id="ARBA00022592"/>
    </source>
</evidence>
<evidence type="ECO:0000256" key="3">
    <source>
        <dbReference type="ARBA" id="ARBA00011738"/>
    </source>
</evidence>
<protein>
    <recommendedName>
        <fullName evidence="8">Phosphate-specific transport system accessory protein PhoU</fullName>
    </recommendedName>
</protein>
<dbReference type="NCBIfam" id="TIGR02135">
    <property type="entry name" value="phoU_full"/>
    <property type="match status" value="1"/>
</dbReference>
<dbReference type="Pfam" id="PF01895">
    <property type="entry name" value="PhoU"/>
    <property type="match status" value="2"/>
</dbReference>
<dbReference type="InterPro" id="IPR026022">
    <property type="entry name" value="PhoU_dom"/>
</dbReference>
<dbReference type="AlphaFoldDB" id="A0A9W6D1B9"/>
<dbReference type="GO" id="GO:0045936">
    <property type="term" value="P:negative regulation of phosphate metabolic process"/>
    <property type="evidence" value="ECO:0007669"/>
    <property type="project" value="InterPro"/>
</dbReference>
<name>A0A9W6D1B9_9BACT</name>
<evidence type="ECO:0000256" key="5">
    <source>
        <dbReference type="ARBA" id="ARBA00022490"/>
    </source>
</evidence>
<dbReference type="InterPro" id="IPR038078">
    <property type="entry name" value="PhoU-like_sf"/>
</dbReference>
<evidence type="ECO:0000256" key="7">
    <source>
        <dbReference type="ARBA" id="ARBA00056181"/>
    </source>
</evidence>